<dbReference type="GO" id="GO:0016787">
    <property type="term" value="F:hydrolase activity"/>
    <property type="evidence" value="ECO:0007669"/>
    <property type="project" value="UniProtKB-KW"/>
</dbReference>
<gene>
    <name evidence="3" type="ORF">GON03_13255</name>
</gene>
<keyword evidence="4" id="KW-1185">Reference proteome</keyword>
<sequence>MSLHPSYVERFPLLDGIDSFEQLMGDPALEDRFHAFMQWRDATPPPAVDAEDGAVPGPHGPVPARIYTPAGGTVDRPCLVWMHGGAFMGGDLDMPEADRTAREVCDRAGAVVVSVDYRLAVDGVHYPVPLDDVVAVVRWVRDEAAGLGVDAARITVGGASAGGNLATGAVLRVRDEDSWLPALLAPAYGVFHPVLPPVPAEVDALLASVPPMLRFTAEGTAGITANYLGASPDSADGYAMPALADLAGLCPVLMVDAEGDDLRGSEEPFARQLTDAGVPLRRHVVPGVMHGFLNLPADIEPVGGAFQLIADAVAAPVLIA</sequence>
<evidence type="ECO:0000259" key="2">
    <source>
        <dbReference type="Pfam" id="PF07859"/>
    </source>
</evidence>
<dbReference type="AlphaFoldDB" id="A0A6L6XTP9"/>
<evidence type="ECO:0000313" key="3">
    <source>
        <dbReference type="EMBL" id="MVQ50152.1"/>
    </source>
</evidence>
<dbReference type="Proteomes" id="UP000473525">
    <property type="component" value="Unassembled WGS sequence"/>
</dbReference>
<evidence type="ECO:0000313" key="4">
    <source>
        <dbReference type="Proteomes" id="UP000473525"/>
    </source>
</evidence>
<dbReference type="PANTHER" id="PTHR48081">
    <property type="entry name" value="AB HYDROLASE SUPERFAMILY PROTEIN C4A8.06C"/>
    <property type="match status" value="1"/>
</dbReference>
<dbReference type="PANTHER" id="PTHR48081:SF8">
    <property type="entry name" value="ALPHA_BETA HYDROLASE FOLD-3 DOMAIN-CONTAINING PROTEIN-RELATED"/>
    <property type="match status" value="1"/>
</dbReference>
<comment type="caution">
    <text evidence="3">The sequence shown here is derived from an EMBL/GenBank/DDBJ whole genome shotgun (WGS) entry which is preliminary data.</text>
</comment>
<accession>A0A6L6XTP9</accession>
<dbReference type="InterPro" id="IPR029058">
    <property type="entry name" value="AB_hydrolase_fold"/>
</dbReference>
<dbReference type="InterPro" id="IPR050300">
    <property type="entry name" value="GDXG_lipolytic_enzyme"/>
</dbReference>
<protein>
    <submittedName>
        <fullName evidence="3">Alpha/beta hydrolase fold domain-containing protein</fullName>
    </submittedName>
</protein>
<dbReference type="InterPro" id="IPR013094">
    <property type="entry name" value="AB_hydrolase_3"/>
</dbReference>
<name>A0A6L6XTP9_9ACTN</name>
<reference evidence="3 4" key="1">
    <citation type="submission" date="2019-12" db="EMBL/GenBank/DDBJ databases">
        <authorList>
            <person name="Huq M.A."/>
        </authorList>
    </citation>
    <scope>NUCLEOTIDE SEQUENCE [LARGE SCALE GENOMIC DNA]</scope>
    <source>
        <strain evidence="3 4">MAH-18</strain>
    </source>
</reference>
<keyword evidence="1 3" id="KW-0378">Hydrolase</keyword>
<dbReference type="RefSeq" id="WP_157343049.1">
    <property type="nucleotide sequence ID" value="NZ_WSEK01000004.1"/>
</dbReference>
<organism evidence="3 4">
    <name type="scientific">Nocardioides agri</name>
    <dbReference type="NCBI Taxonomy" id="2682843"/>
    <lineage>
        <taxon>Bacteria</taxon>
        <taxon>Bacillati</taxon>
        <taxon>Actinomycetota</taxon>
        <taxon>Actinomycetes</taxon>
        <taxon>Propionibacteriales</taxon>
        <taxon>Nocardioidaceae</taxon>
        <taxon>Nocardioides</taxon>
    </lineage>
</organism>
<evidence type="ECO:0000256" key="1">
    <source>
        <dbReference type="ARBA" id="ARBA00022801"/>
    </source>
</evidence>
<dbReference type="SUPFAM" id="SSF53474">
    <property type="entry name" value="alpha/beta-Hydrolases"/>
    <property type="match status" value="1"/>
</dbReference>
<proteinExistence type="predicted"/>
<feature type="domain" description="Alpha/beta hydrolase fold-3" evidence="2">
    <location>
        <begin position="79"/>
        <end position="293"/>
    </location>
</feature>
<dbReference type="EMBL" id="WSEK01000004">
    <property type="protein sequence ID" value="MVQ50152.1"/>
    <property type="molecule type" value="Genomic_DNA"/>
</dbReference>
<dbReference type="Gene3D" id="3.40.50.1820">
    <property type="entry name" value="alpha/beta hydrolase"/>
    <property type="match status" value="1"/>
</dbReference>
<dbReference type="Pfam" id="PF07859">
    <property type="entry name" value="Abhydrolase_3"/>
    <property type="match status" value="1"/>
</dbReference>